<dbReference type="Proteomes" id="UP000239001">
    <property type="component" value="Unassembled WGS sequence"/>
</dbReference>
<evidence type="ECO:0000313" key="1">
    <source>
        <dbReference type="EMBL" id="PSF35278.1"/>
    </source>
</evidence>
<comment type="caution">
    <text evidence="1">The sequence shown here is derived from an EMBL/GenBank/DDBJ whole genome shotgun (WGS) entry which is preliminary data.</text>
</comment>
<reference evidence="1 2" key="2">
    <citation type="submission" date="2018-03" db="EMBL/GenBank/DDBJ databases">
        <authorList>
            <person name="Keele B.F."/>
        </authorList>
    </citation>
    <scope>NUCLEOTIDE SEQUENCE [LARGE SCALE GENOMIC DNA]</scope>
    <source>
        <strain evidence="1 2">CCALA 016</strain>
    </source>
</reference>
<dbReference type="EMBL" id="PXOH01000021">
    <property type="protein sequence ID" value="PSF35278.1"/>
    <property type="molecule type" value="Genomic_DNA"/>
</dbReference>
<sequence>MSNSSVPQKLSEELLEMILQTEDLIDSLYPTTPNTEFDWTDLDETASLFDDLPEDELSNQAEQFFGDLHQRWQTIDAQNVEAFFIKKYTSLLPSEWLETLLERAKCLLLSEPMESLERLIICVKPLLASWSDEDLQVFARPFVWSMRGFQDLKEITWEERSQIDKGRLTMAIAQEILIQLENQAVRE</sequence>
<gene>
    <name evidence="1" type="ORF">C7H19_17115</name>
</gene>
<dbReference type="OrthoDB" id="422386at2"/>
<accession>A0A2T1LUN6</accession>
<dbReference type="RefSeq" id="WP_106458138.1">
    <property type="nucleotide sequence ID" value="NZ_PXOH01000021.1"/>
</dbReference>
<dbReference type="AlphaFoldDB" id="A0A2T1LUN6"/>
<reference evidence="1 2" key="1">
    <citation type="submission" date="2018-03" db="EMBL/GenBank/DDBJ databases">
        <title>The ancient ancestry and fast evolution of plastids.</title>
        <authorList>
            <person name="Moore K.R."/>
            <person name="Magnabosco C."/>
            <person name="Momper L."/>
            <person name="Gold D.A."/>
            <person name="Bosak T."/>
            <person name="Fournier G.P."/>
        </authorList>
    </citation>
    <scope>NUCLEOTIDE SEQUENCE [LARGE SCALE GENOMIC DNA]</scope>
    <source>
        <strain evidence="1 2">CCALA 016</strain>
    </source>
</reference>
<name>A0A2T1LUN6_9CHRO</name>
<organism evidence="1 2">
    <name type="scientific">Aphanothece hegewaldii CCALA 016</name>
    <dbReference type="NCBI Taxonomy" id="2107694"/>
    <lineage>
        <taxon>Bacteria</taxon>
        <taxon>Bacillati</taxon>
        <taxon>Cyanobacteriota</taxon>
        <taxon>Cyanophyceae</taxon>
        <taxon>Oscillatoriophycideae</taxon>
        <taxon>Chroococcales</taxon>
        <taxon>Aphanothecaceae</taxon>
        <taxon>Aphanothece</taxon>
    </lineage>
</organism>
<protein>
    <submittedName>
        <fullName evidence="1">Uncharacterized protein</fullName>
    </submittedName>
</protein>
<proteinExistence type="predicted"/>
<evidence type="ECO:0000313" key="2">
    <source>
        <dbReference type="Proteomes" id="UP000239001"/>
    </source>
</evidence>
<keyword evidence="2" id="KW-1185">Reference proteome</keyword>